<dbReference type="InterPro" id="IPR019845">
    <property type="entry name" value="Squalene/phytoene_synthase_CS"/>
</dbReference>
<dbReference type="PROSITE" id="PS01045">
    <property type="entry name" value="SQUALEN_PHYTOEN_SYN_2"/>
    <property type="match status" value="1"/>
</dbReference>
<dbReference type="InterPro" id="IPR044843">
    <property type="entry name" value="Trans_IPPS_bact-type"/>
</dbReference>
<dbReference type="RefSeq" id="WP_386056116.1">
    <property type="nucleotide sequence ID" value="NZ_JBHTKL010000001.1"/>
</dbReference>
<evidence type="ECO:0000313" key="5">
    <source>
        <dbReference type="Proteomes" id="UP001596990"/>
    </source>
</evidence>
<protein>
    <submittedName>
        <fullName evidence="4">Phytoene/squalene synthase family protein</fullName>
    </submittedName>
</protein>
<comment type="caution">
    <text evidence="4">The sequence shown here is derived from an EMBL/GenBank/DDBJ whole genome shotgun (WGS) entry which is preliminary data.</text>
</comment>
<keyword evidence="2" id="KW-0808">Transferase</keyword>
<dbReference type="InterPro" id="IPR008949">
    <property type="entry name" value="Isoprenoid_synthase_dom_sf"/>
</dbReference>
<evidence type="ECO:0000256" key="3">
    <source>
        <dbReference type="ARBA" id="ARBA00022746"/>
    </source>
</evidence>
<evidence type="ECO:0000256" key="1">
    <source>
        <dbReference type="ARBA" id="ARBA00004829"/>
    </source>
</evidence>
<dbReference type="InterPro" id="IPR002060">
    <property type="entry name" value="Squ/phyt_synthse"/>
</dbReference>
<keyword evidence="3" id="KW-0125">Carotenoid biosynthesis</keyword>
<proteinExistence type="predicted"/>
<keyword evidence="5" id="KW-1185">Reference proteome</keyword>
<dbReference type="Proteomes" id="UP001596990">
    <property type="component" value="Unassembled WGS sequence"/>
</dbReference>
<comment type="pathway">
    <text evidence="1">Carotenoid biosynthesis.</text>
</comment>
<evidence type="ECO:0000313" key="4">
    <source>
        <dbReference type="EMBL" id="MFD1017964.1"/>
    </source>
</evidence>
<dbReference type="CDD" id="cd00683">
    <property type="entry name" value="Trans_IPPS_HH"/>
    <property type="match status" value="1"/>
</dbReference>
<evidence type="ECO:0000256" key="2">
    <source>
        <dbReference type="ARBA" id="ARBA00022679"/>
    </source>
</evidence>
<dbReference type="PROSITE" id="PS01044">
    <property type="entry name" value="SQUALEN_PHYTOEN_SYN_1"/>
    <property type="match status" value="1"/>
</dbReference>
<organism evidence="4 5">
    <name type="scientific">Thalassobacillus hwangdonensis</name>
    <dbReference type="NCBI Taxonomy" id="546108"/>
    <lineage>
        <taxon>Bacteria</taxon>
        <taxon>Bacillati</taxon>
        <taxon>Bacillota</taxon>
        <taxon>Bacilli</taxon>
        <taxon>Bacillales</taxon>
        <taxon>Bacillaceae</taxon>
        <taxon>Thalassobacillus</taxon>
    </lineage>
</organism>
<dbReference type="SFLD" id="SFLDG01212">
    <property type="entry name" value="Phytoene_synthase_like"/>
    <property type="match status" value="1"/>
</dbReference>
<dbReference type="PANTHER" id="PTHR31480">
    <property type="entry name" value="BIFUNCTIONAL LYCOPENE CYCLASE/PHYTOENE SYNTHASE"/>
    <property type="match status" value="1"/>
</dbReference>
<sequence>MNNLQASYDYCREVMEHHSKTFSKAFSALPKQQRKAVWAIYAFCRKVDDIVDEGTNPVTELAVFECEFNRFLVGEVPGGKPMWIALRDVFHQFEMDEQPFIDMIKGQRKDLYPISIATKEELLDYSYHVASTVGLMLLPVIAPGKEKEVRQGAIELGYAMQITNILRDIGEDMQRKRMYLPMETLLKHGCSMDSLRNGEVTEAFINVWEELATDAEDYYARAMTSISAYPVYSRIPVKGAAFMYRAILNSVRGNGYQVFRERNFVDEETKKQIIAKMQ</sequence>
<dbReference type="Pfam" id="PF00494">
    <property type="entry name" value="SQS_PSY"/>
    <property type="match status" value="1"/>
</dbReference>
<gene>
    <name evidence="4" type="ORF">ACFQ2J_02030</name>
</gene>
<dbReference type="Gene3D" id="1.10.600.10">
    <property type="entry name" value="Farnesyl Diphosphate Synthase"/>
    <property type="match status" value="1"/>
</dbReference>
<dbReference type="EMBL" id="JBHTKL010000001">
    <property type="protein sequence ID" value="MFD1017964.1"/>
    <property type="molecule type" value="Genomic_DNA"/>
</dbReference>
<dbReference type="SFLD" id="SFLDG01018">
    <property type="entry name" value="Squalene/Phytoene_Synthase_Lik"/>
    <property type="match status" value="1"/>
</dbReference>
<reference evidence="5" key="1">
    <citation type="journal article" date="2019" name="Int. J. Syst. Evol. Microbiol.">
        <title>The Global Catalogue of Microorganisms (GCM) 10K type strain sequencing project: providing services to taxonomists for standard genome sequencing and annotation.</title>
        <authorList>
            <consortium name="The Broad Institute Genomics Platform"/>
            <consortium name="The Broad Institute Genome Sequencing Center for Infectious Disease"/>
            <person name="Wu L."/>
            <person name="Ma J."/>
        </authorList>
    </citation>
    <scope>NUCLEOTIDE SEQUENCE [LARGE SCALE GENOMIC DNA]</scope>
    <source>
        <strain evidence="5">CCUG 56607</strain>
    </source>
</reference>
<dbReference type="SFLD" id="SFLDS00005">
    <property type="entry name" value="Isoprenoid_Synthase_Type_I"/>
    <property type="match status" value="1"/>
</dbReference>
<dbReference type="SUPFAM" id="SSF48576">
    <property type="entry name" value="Terpenoid synthases"/>
    <property type="match status" value="1"/>
</dbReference>
<name>A0ABW3L047_9BACI</name>
<dbReference type="InterPro" id="IPR033904">
    <property type="entry name" value="Trans_IPPS_HH"/>
</dbReference>
<accession>A0ABW3L047</accession>